<dbReference type="PANTHER" id="PTHR15004:SF0">
    <property type="entry name" value="GLUTAMYL-TRNA(GLN) AMIDOTRANSFERASE SUBUNIT C, MITOCHONDRIAL"/>
    <property type="match status" value="1"/>
</dbReference>
<evidence type="ECO:0000256" key="1">
    <source>
        <dbReference type="ARBA" id="ARBA00010757"/>
    </source>
</evidence>
<dbReference type="Gene3D" id="1.10.20.60">
    <property type="entry name" value="Glu-tRNAGln amidotransferase C subunit, N-terminal domain"/>
    <property type="match status" value="1"/>
</dbReference>
<gene>
    <name evidence="6 7" type="primary">gatC</name>
    <name evidence="7" type="ORF">JK634_02915</name>
</gene>
<name>A0A937FCH7_9CLOT</name>
<accession>A0A937FCH7</accession>
<dbReference type="PANTHER" id="PTHR15004">
    <property type="entry name" value="GLUTAMYL-TRNA(GLN) AMIDOTRANSFERASE SUBUNIT C, MITOCHONDRIAL"/>
    <property type="match status" value="1"/>
</dbReference>
<dbReference type="SUPFAM" id="SSF141000">
    <property type="entry name" value="Glu-tRNAGln amidotransferase C subunit"/>
    <property type="match status" value="1"/>
</dbReference>
<dbReference type="EC" id="6.3.5.-" evidence="6"/>
<evidence type="ECO:0000256" key="5">
    <source>
        <dbReference type="ARBA" id="ARBA00047913"/>
    </source>
</evidence>
<evidence type="ECO:0000256" key="4">
    <source>
        <dbReference type="ARBA" id="ARBA00047380"/>
    </source>
</evidence>
<keyword evidence="6" id="KW-0547">Nucleotide-binding</keyword>
<dbReference type="RefSeq" id="WP_202766125.1">
    <property type="nucleotide sequence ID" value="NZ_JAESWA010000015.1"/>
</dbReference>
<comment type="subunit">
    <text evidence="2 6">Heterotrimer of A, B and C subunits.</text>
</comment>
<dbReference type="Proteomes" id="UP000623681">
    <property type="component" value="Unassembled WGS sequence"/>
</dbReference>
<dbReference type="EMBL" id="JAESWA010000015">
    <property type="protein sequence ID" value="MBL4930743.1"/>
    <property type="molecule type" value="Genomic_DNA"/>
</dbReference>
<keyword evidence="6" id="KW-0067">ATP-binding</keyword>
<reference evidence="7" key="1">
    <citation type="submission" date="2021-01" db="EMBL/GenBank/DDBJ databases">
        <title>Genome public.</title>
        <authorList>
            <person name="Liu C."/>
            <person name="Sun Q."/>
        </authorList>
    </citation>
    <scope>NUCLEOTIDE SEQUENCE</scope>
    <source>
        <strain evidence="7">YIM B02565</strain>
    </source>
</reference>
<evidence type="ECO:0000313" key="8">
    <source>
        <dbReference type="Proteomes" id="UP000623681"/>
    </source>
</evidence>
<dbReference type="HAMAP" id="MF_00122">
    <property type="entry name" value="GatC"/>
    <property type="match status" value="1"/>
</dbReference>
<proteinExistence type="inferred from homology"/>
<comment type="catalytic activity">
    <reaction evidence="5 6">
        <text>L-glutamyl-tRNA(Gln) + L-glutamine + ATP + H2O = L-glutaminyl-tRNA(Gln) + L-glutamate + ADP + phosphate + H(+)</text>
        <dbReference type="Rhea" id="RHEA:17521"/>
        <dbReference type="Rhea" id="RHEA-COMP:9681"/>
        <dbReference type="Rhea" id="RHEA-COMP:9684"/>
        <dbReference type="ChEBI" id="CHEBI:15377"/>
        <dbReference type="ChEBI" id="CHEBI:15378"/>
        <dbReference type="ChEBI" id="CHEBI:29985"/>
        <dbReference type="ChEBI" id="CHEBI:30616"/>
        <dbReference type="ChEBI" id="CHEBI:43474"/>
        <dbReference type="ChEBI" id="CHEBI:58359"/>
        <dbReference type="ChEBI" id="CHEBI:78520"/>
        <dbReference type="ChEBI" id="CHEBI:78521"/>
        <dbReference type="ChEBI" id="CHEBI:456216"/>
    </reaction>
</comment>
<comment type="similarity">
    <text evidence="1 6">Belongs to the GatC family.</text>
</comment>
<comment type="caution">
    <text evidence="7">The sequence shown here is derived from an EMBL/GenBank/DDBJ whole genome shotgun (WGS) entry which is preliminary data.</text>
</comment>
<evidence type="ECO:0000256" key="6">
    <source>
        <dbReference type="HAMAP-Rule" id="MF_00122"/>
    </source>
</evidence>
<dbReference type="GO" id="GO:0006412">
    <property type="term" value="P:translation"/>
    <property type="evidence" value="ECO:0007669"/>
    <property type="project" value="UniProtKB-UniRule"/>
</dbReference>
<comment type="function">
    <text evidence="3 6">Allows the formation of correctly charged Asn-tRNA(Asn) or Gln-tRNA(Gln) through the transamidation of misacylated Asp-tRNA(Asn) or Glu-tRNA(Gln) in organisms which lack either or both of asparaginyl-tRNA or glutaminyl-tRNA synthetases. The reaction takes place in the presence of glutamine and ATP through an activated phospho-Asp-tRNA(Asn) or phospho-Glu-tRNA(Gln).</text>
</comment>
<dbReference type="GO" id="GO:0070681">
    <property type="term" value="P:glutaminyl-tRNAGln biosynthesis via transamidation"/>
    <property type="evidence" value="ECO:0007669"/>
    <property type="project" value="TreeGrafter"/>
</dbReference>
<evidence type="ECO:0000313" key="7">
    <source>
        <dbReference type="EMBL" id="MBL4930743.1"/>
    </source>
</evidence>
<dbReference type="InterPro" id="IPR003837">
    <property type="entry name" value="GatC"/>
</dbReference>
<dbReference type="InterPro" id="IPR036113">
    <property type="entry name" value="Asp/Glu-ADT_sf_sub_c"/>
</dbReference>
<keyword evidence="8" id="KW-1185">Reference proteome</keyword>
<evidence type="ECO:0000256" key="2">
    <source>
        <dbReference type="ARBA" id="ARBA00011123"/>
    </source>
</evidence>
<dbReference type="GO" id="GO:0050567">
    <property type="term" value="F:glutaminyl-tRNA synthase (glutamine-hydrolyzing) activity"/>
    <property type="evidence" value="ECO:0007669"/>
    <property type="project" value="UniProtKB-UniRule"/>
</dbReference>
<dbReference type="AlphaFoldDB" id="A0A937FCH7"/>
<protein>
    <recommendedName>
        <fullName evidence="6">Aspartyl/glutamyl-tRNA(Asn/Gln) amidotransferase subunit C</fullName>
        <shortName evidence="6">Asp/Glu-ADT subunit C</shortName>
        <ecNumber evidence="6">6.3.5.-</ecNumber>
    </recommendedName>
</protein>
<keyword evidence="6" id="KW-0648">Protein biosynthesis</keyword>
<sequence length="95" mass="11166">MKITAQTVNYISRLAKLKFSEEEEIKMAKELESILTHFETIDKLDLCDIELNVFSKNLKPVLRKDEDIYFEEKEKLFANVKSFRNSAIIVPKIIE</sequence>
<dbReference type="GO" id="GO:0005524">
    <property type="term" value="F:ATP binding"/>
    <property type="evidence" value="ECO:0007669"/>
    <property type="project" value="UniProtKB-KW"/>
</dbReference>
<dbReference type="Pfam" id="PF02686">
    <property type="entry name" value="GatC"/>
    <property type="match status" value="1"/>
</dbReference>
<comment type="catalytic activity">
    <reaction evidence="4 6">
        <text>L-aspartyl-tRNA(Asn) + L-glutamine + ATP + H2O = L-asparaginyl-tRNA(Asn) + L-glutamate + ADP + phosphate + 2 H(+)</text>
        <dbReference type="Rhea" id="RHEA:14513"/>
        <dbReference type="Rhea" id="RHEA-COMP:9674"/>
        <dbReference type="Rhea" id="RHEA-COMP:9677"/>
        <dbReference type="ChEBI" id="CHEBI:15377"/>
        <dbReference type="ChEBI" id="CHEBI:15378"/>
        <dbReference type="ChEBI" id="CHEBI:29985"/>
        <dbReference type="ChEBI" id="CHEBI:30616"/>
        <dbReference type="ChEBI" id="CHEBI:43474"/>
        <dbReference type="ChEBI" id="CHEBI:58359"/>
        <dbReference type="ChEBI" id="CHEBI:78515"/>
        <dbReference type="ChEBI" id="CHEBI:78516"/>
        <dbReference type="ChEBI" id="CHEBI:456216"/>
    </reaction>
</comment>
<evidence type="ECO:0000256" key="3">
    <source>
        <dbReference type="ARBA" id="ARBA00024799"/>
    </source>
</evidence>
<dbReference type="NCBIfam" id="TIGR00135">
    <property type="entry name" value="gatC"/>
    <property type="match status" value="1"/>
</dbReference>
<dbReference type="GO" id="GO:0006450">
    <property type="term" value="P:regulation of translational fidelity"/>
    <property type="evidence" value="ECO:0007669"/>
    <property type="project" value="InterPro"/>
</dbReference>
<organism evidence="7 8">
    <name type="scientific">Clostridium paridis</name>
    <dbReference type="NCBI Taxonomy" id="2803863"/>
    <lineage>
        <taxon>Bacteria</taxon>
        <taxon>Bacillati</taxon>
        <taxon>Bacillota</taxon>
        <taxon>Clostridia</taxon>
        <taxon>Eubacteriales</taxon>
        <taxon>Clostridiaceae</taxon>
        <taxon>Clostridium</taxon>
    </lineage>
</organism>
<keyword evidence="6" id="KW-0436">Ligase</keyword>